<dbReference type="STRING" id="1448318.A0A319END7"/>
<evidence type="ECO:0000313" key="12">
    <source>
        <dbReference type="Proteomes" id="UP000248423"/>
    </source>
</evidence>
<evidence type="ECO:0000256" key="4">
    <source>
        <dbReference type="ARBA" id="ARBA00022741"/>
    </source>
</evidence>
<dbReference type="AlphaFoldDB" id="A0A319END7"/>
<dbReference type="Pfam" id="PF00069">
    <property type="entry name" value="Pkinase"/>
    <property type="match status" value="2"/>
</dbReference>
<dbReference type="PANTHER" id="PTHR47634">
    <property type="entry name" value="PROTEIN KINASE DOMAIN-CONTAINING PROTEIN-RELATED"/>
    <property type="match status" value="1"/>
</dbReference>
<gene>
    <name evidence="11" type="ORF">BO78DRAFT_393082</name>
</gene>
<proteinExistence type="predicted"/>
<dbReference type="PANTHER" id="PTHR47634:SF9">
    <property type="entry name" value="PROTEIN KINASE DOMAIN-CONTAINING PROTEIN-RELATED"/>
    <property type="match status" value="1"/>
</dbReference>
<evidence type="ECO:0000313" key="11">
    <source>
        <dbReference type="EMBL" id="PYI11722.1"/>
    </source>
</evidence>
<evidence type="ECO:0000256" key="9">
    <source>
        <dbReference type="PROSITE-ProRule" id="PRU10141"/>
    </source>
</evidence>
<evidence type="ECO:0000256" key="6">
    <source>
        <dbReference type="ARBA" id="ARBA00022840"/>
    </source>
</evidence>
<dbReference type="InterPro" id="IPR051334">
    <property type="entry name" value="SRPK"/>
</dbReference>
<accession>A0A319END7</accession>
<evidence type="ECO:0000256" key="2">
    <source>
        <dbReference type="ARBA" id="ARBA00022527"/>
    </source>
</evidence>
<dbReference type="InterPro" id="IPR017441">
    <property type="entry name" value="Protein_kinase_ATP_BS"/>
</dbReference>
<dbReference type="VEuPathDB" id="FungiDB:BO78DRAFT_393082"/>
<keyword evidence="5 11" id="KW-0418">Kinase</keyword>
<evidence type="ECO:0000259" key="10">
    <source>
        <dbReference type="PROSITE" id="PS50011"/>
    </source>
</evidence>
<feature type="non-terminal residue" evidence="11">
    <location>
        <position position="427"/>
    </location>
</feature>
<sequence length="427" mass="48464">MQSCLGEELYPQPIYKWQEDVEDLEGYQPGGYHPTHIGDQYLHGRYEVVHKLGFGSYSTVWLAKDNQEARYVALKILDASSSNKHSESEILRHLRSGKADHPGRTYVSSLLDEFTIDGPNGRHLCIVSEAAGCSVAQSKDASLTWKFPVNVARAISAQLLLGLDYIHSCGVVHGDLHSNNILFRTPSLEWSTTEELYHSLGEPLRLPVERLDKGPNGPEAPKYCVPPAMIFQSSDKVTDARIIISDFGEGFLQNEERKDLHTPILLLPPEFFFHERLGQAIDVWTLGCTLYEILGERPLFEGFMPDQDHAIAEMISTLGDLPKRWWDQWQLKTDFFLEDGSWKKDTHRIHAPYSRPLTERLRIMGRGRDSATCEFNPGEMAALEGLLRAMLTYEPAERIDTNAAHESEWMKQWGRPAMRETGIIPMS</sequence>
<keyword evidence="2" id="KW-0723">Serine/threonine-protein kinase</keyword>
<dbReference type="SUPFAM" id="SSF56112">
    <property type="entry name" value="Protein kinase-like (PK-like)"/>
    <property type="match status" value="1"/>
</dbReference>
<dbReference type="InterPro" id="IPR011009">
    <property type="entry name" value="Kinase-like_dom_sf"/>
</dbReference>
<evidence type="ECO:0000256" key="8">
    <source>
        <dbReference type="ARBA" id="ARBA00048679"/>
    </source>
</evidence>
<name>A0A319END7_ASPSB</name>
<dbReference type="Proteomes" id="UP000248423">
    <property type="component" value="Unassembled WGS sequence"/>
</dbReference>
<comment type="catalytic activity">
    <reaction evidence="7">
        <text>L-threonyl-[protein] + ATP = O-phospho-L-threonyl-[protein] + ADP + H(+)</text>
        <dbReference type="Rhea" id="RHEA:46608"/>
        <dbReference type="Rhea" id="RHEA-COMP:11060"/>
        <dbReference type="Rhea" id="RHEA-COMP:11605"/>
        <dbReference type="ChEBI" id="CHEBI:15378"/>
        <dbReference type="ChEBI" id="CHEBI:30013"/>
        <dbReference type="ChEBI" id="CHEBI:30616"/>
        <dbReference type="ChEBI" id="CHEBI:61977"/>
        <dbReference type="ChEBI" id="CHEBI:456216"/>
        <dbReference type="EC" id="2.7.11.1"/>
    </reaction>
</comment>
<keyword evidence="4 9" id="KW-0547">Nucleotide-binding</keyword>
<dbReference type="EC" id="2.7.11.1" evidence="1"/>
<keyword evidence="12" id="KW-1185">Reference proteome</keyword>
<reference evidence="11 12" key="1">
    <citation type="submission" date="2018-02" db="EMBL/GenBank/DDBJ databases">
        <title>The genomes of Aspergillus section Nigri reveals drivers in fungal speciation.</title>
        <authorList>
            <consortium name="DOE Joint Genome Institute"/>
            <person name="Vesth T.C."/>
            <person name="Nybo J."/>
            <person name="Theobald S."/>
            <person name="Brandl J."/>
            <person name="Frisvad J.C."/>
            <person name="Nielsen K.F."/>
            <person name="Lyhne E.K."/>
            <person name="Kogle M.E."/>
            <person name="Kuo A."/>
            <person name="Riley R."/>
            <person name="Clum A."/>
            <person name="Nolan M."/>
            <person name="Lipzen A."/>
            <person name="Salamov A."/>
            <person name="Henrissat B."/>
            <person name="Wiebenga A."/>
            <person name="De vries R.P."/>
            <person name="Grigoriev I.V."/>
            <person name="Mortensen U.H."/>
            <person name="Andersen M.R."/>
            <person name="Baker S.E."/>
        </authorList>
    </citation>
    <scope>NUCLEOTIDE SEQUENCE [LARGE SCALE GENOMIC DNA]</scope>
    <source>
        <strain evidence="11 12">CBS 121057</strain>
    </source>
</reference>
<organism evidence="11 12">
    <name type="scientific">Aspergillus sclerotiicarbonarius (strain CBS 121057 / IBT 28362)</name>
    <dbReference type="NCBI Taxonomy" id="1448318"/>
    <lineage>
        <taxon>Eukaryota</taxon>
        <taxon>Fungi</taxon>
        <taxon>Dikarya</taxon>
        <taxon>Ascomycota</taxon>
        <taxon>Pezizomycotina</taxon>
        <taxon>Eurotiomycetes</taxon>
        <taxon>Eurotiomycetidae</taxon>
        <taxon>Eurotiales</taxon>
        <taxon>Aspergillaceae</taxon>
        <taxon>Aspergillus</taxon>
        <taxon>Aspergillus subgen. Circumdati</taxon>
    </lineage>
</organism>
<keyword evidence="3" id="KW-0808">Transferase</keyword>
<feature type="domain" description="Protein kinase" evidence="10">
    <location>
        <begin position="46"/>
        <end position="410"/>
    </location>
</feature>
<protein>
    <recommendedName>
        <fullName evidence="1">non-specific serine/threonine protein kinase</fullName>
        <ecNumber evidence="1">2.7.11.1</ecNumber>
    </recommendedName>
</protein>
<feature type="binding site" evidence="9">
    <location>
        <position position="75"/>
    </location>
    <ligand>
        <name>ATP</name>
        <dbReference type="ChEBI" id="CHEBI:30616"/>
    </ligand>
</feature>
<comment type="catalytic activity">
    <reaction evidence="8">
        <text>L-seryl-[protein] + ATP = O-phospho-L-seryl-[protein] + ADP + H(+)</text>
        <dbReference type="Rhea" id="RHEA:17989"/>
        <dbReference type="Rhea" id="RHEA-COMP:9863"/>
        <dbReference type="Rhea" id="RHEA-COMP:11604"/>
        <dbReference type="ChEBI" id="CHEBI:15378"/>
        <dbReference type="ChEBI" id="CHEBI:29999"/>
        <dbReference type="ChEBI" id="CHEBI:30616"/>
        <dbReference type="ChEBI" id="CHEBI:83421"/>
        <dbReference type="ChEBI" id="CHEBI:456216"/>
        <dbReference type="EC" id="2.7.11.1"/>
    </reaction>
</comment>
<evidence type="ECO:0000256" key="5">
    <source>
        <dbReference type="ARBA" id="ARBA00022777"/>
    </source>
</evidence>
<dbReference type="PROSITE" id="PS00107">
    <property type="entry name" value="PROTEIN_KINASE_ATP"/>
    <property type="match status" value="1"/>
</dbReference>
<dbReference type="PROSITE" id="PS50011">
    <property type="entry name" value="PROTEIN_KINASE_DOM"/>
    <property type="match status" value="1"/>
</dbReference>
<dbReference type="EMBL" id="KZ826317">
    <property type="protein sequence ID" value="PYI11722.1"/>
    <property type="molecule type" value="Genomic_DNA"/>
</dbReference>
<evidence type="ECO:0000256" key="1">
    <source>
        <dbReference type="ARBA" id="ARBA00012513"/>
    </source>
</evidence>
<dbReference type="InterPro" id="IPR000719">
    <property type="entry name" value="Prot_kinase_dom"/>
</dbReference>
<evidence type="ECO:0000256" key="3">
    <source>
        <dbReference type="ARBA" id="ARBA00022679"/>
    </source>
</evidence>
<evidence type="ECO:0000256" key="7">
    <source>
        <dbReference type="ARBA" id="ARBA00047899"/>
    </source>
</evidence>
<keyword evidence="6 9" id="KW-0067">ATP-binding</keyword>
<dbReference type="GO" id="GO:0004674">
    <property type="term" value="F:protein serine/threonine kinase activity"/>
    <property type="evidence" value="ECO:0007669"/>
    <property type="project" value="UniProtKB-KW"/>
</dbReference>
<dbReference type="SMART" id="SM00220">
    <property type="entry name" value="S_TKc"/>
    <property type="match status" value="1"/>
</dbReference>
<dbReference type="GO" id="GO:0000245">
    <property type="term" value="P:spliceosomal complex assembly"/>
    <property type="evidence" value="ECO:0007669"/>
    <property type="project" value="TreeGrafter"/>
</dbReference>
<dbReference type="OrthoDB" id="5979581at2759"/>
<dbReference type="Gene3D" id="1.10.510.10">
    <property type="entry name" value="Transferase(Phosphotransferase) domain 1"/>
    <property type="match status" value="1"/>
</dbReference>
<dbReference type="GO" id="GO:0005524">
    <property type="term" value="F:ATP binding"/>
    <property type="evidence" value="ECO:0007669"/>
    <property type="project" value="UniProtKB-UniRule"/>
</dbReference>
<dbReference type="GO" id="GO:0050684">
    <property type="term" value="P:regulation of mRNA processing"/>
    <property type="evidence" value="ECO:0007669"/>
    <property type="project" value="TreeGrafter"/>
</dbReference>
<dbReference type="Gene3D" id="3.30.200.20">
    <property type="entry name" value="Phosphorylase Kinase, domain 1"/>
    <property type="match status" value="1"/>
</dbReference>